<reference evidence="1" key="1">
    <citation type="submission" date="2016-08" db="EMBL/GenBank/DDBJ databases">
        <title>Complete Genome Seqeunce of Paenibacillus sp. BIHB 4019 from tea rhizoplane.</title>
        <authorList>
            <person name="Thakur R."/>
            <person name="Swarnkar M.K."/>
            <person name="Gulati A."/>
        </authorList>
    </citation>
    <scope>NUCLEOTIDE SEQUENCE [LARGE SCALE GENOMIC DNA]</scope>
    <source>
        <strain evidence="1">BIHB4019</strain>
    </source>
</reference>
<dbReference type="AlphaFoldDB" id="A0A1B2DNY9"/>
<gene>
    <name evidence="1" type="ORF">BBD42_25265</name>
</gene>
<accession>A0A1B2DNY9</accession>
<name>A0A1B2DNY9_9BACL</name>
<organism evidence="1">
    <name type="scientific">Paenibacillus sp. BIHB 4019</name>
    <dbReference type="NCBI Taxonomy" id="1870819"/>
    <lineage>
        <taxon>Bacteria</taxon>
        <taxon>Bacillati</taxon>
        <taxon>Bacillota</taxon>
        <taxon>Bacilli</taxon>
        <taxon>Bacillales</taxon>
        <taxon>Paenibacillaceae</taxon>
        <taxon>Paenibacillus</taxon>
    </lineage>
</organism>
<dbReference type="RefSeq" id="WP_099520456.1">
    <property type="nucleotide sequence ID" value="NZ_CP016808.1"/>
</dbReference>
<dbReference type="EMBL" id="CP016808">
    <property type="protein sequence ID" value="ANY69423.1"/>
    <property type="molecule type" value="Genomic_DNA"/>
</dbReference>
<evidence type="ECO:0008006" key="2">
    <source>
        <dbReference type="Google" id="ProtNLM"/>
    </source>
</evidence>
<evidence type="ECO:0000313" key="1">
    <source>
        <dbReference type="EMBL" id="ANY69423.1"/>
    </source>
</evidence>
<sequence>MSRKALYLQEPEVSTYTPYGILFSIISEPLWRWVFNNFIQIRYAYLWEMFAFDNHHILLKICPGLSYNQLPRAIVIAKWGKSLKDVIIESIDLGYYVHIFVDRYYISLTDSYKNGHHMHELLIYGYDLDKDMALVADNFVEQFIAAECPFSELEEGYWRVSDEYDFYTEIRFLKRNTDFECHIDMAQIAAGMQNYLYSKPTFDMVVEQQFEFGFQALQRLLTDPQDMDTSSSEYRKFDLRAYHLLYEHKLLMEKRLAYLMDHGHMLYDQQLLDTSTDLKQRYLSLRNLVIKYRFKEDEKLPRSIYAKLQDNLEREEAFILSCLEKMKA</sequence>
<proteinExistence type="predicted"/>
<protein>
    <recommendedName>
        <fullName evidence="2">Butirosin biosynthesis protein H N-terminal domain-containing protein</fullName>
    </recommendedName>
</protein>